<comment type="subcellular location">
    <subcellularLocation>
        <location evidence="1">Cytoplasm</location>
    </subcellularLocation>
</comment>
<dbReference type="Gene3D" id="3.40.50.300">
    <property type="entry name" value="P-loop containing nucleotide triphosphate hydrolases"/>
    <property type="match status" value="1"/>
</dbReference>
<evidence type="ECO:0000256" key="8">
    <source>
        <dbReference type="ARBA" id="ARBA00022840"/>
    </source>
</evidence>
<keyword evidence="12" id="KW-1185">Reference proteome</keyword>
<comment type="similarity">
    <text evidence="2">Belongs to the TsaE family.</text>
</comment>
<keyword evidence="7" id="KW-0547">Nucleotide-binding</keyword>
<dbReference type="OrthoDB" id="9815896at2"/>
<dbReference type="PANTHER" id="PTHR33540">
    <property type="entry name" value="TRNA THREONYLCARBAMOYLADENOSINE BIOSYNTHESIS PROTEIN TSAE"/>
    <property type="match status" value="1"/>
</dbReference>
<dbReference type="STRING" id="797419.SAMN05216556_101121"/>
<dbReference type="Proteomes" id="UP000184172">
    <property type="component" value="Unassembled WGS sequence"/>
</dbReference>
<evidence type="ECO:0000256" key="6">
    <source>
        <dbReference type="ARBA" id="ARBA00022723"/>
    </source>
</evidence>
<dbReference type="GO" id="GO:0002949">
    <property type="term" value="P:tRNA threonylcarbamoyladenosine modification"/>
    <property type="evidence" value="ECO:0007669"/>
    <property type="project" value="InterPro"/>
</dbReference>
<evidence type="ECO:0000256" key="9">
    <source>
        <dbReference type="ARBA" id="ARBA00022842"/>
    </source>
</evidence>
<dbReference type="GO" id="GO:0005524">
    <property type="term" value="F:ATP binding"/>
    <property type="evidence" value="ECO:0007669"/>
    <property type="project" value="UniProtKB-KW"/>
</dbReference>
<evidence type="ECO:0000256" key="2">
    <source>
        <dbReference type="ARBA" id="ARBA00007599"/>
    </source>
</evidence>
<dbReference type="GO" id="GO:0005737">
    <property type="term" value="C:cytoplasm"/>
    <property type="evidence" value="ECO:0007669"/>
    <property type="project" value="UniProtKB-SubCell"/>
</dbReference>
<organism evidence="11 12">
    <name type="scientific">Aequorivita viscosa</name>
    <dbReference type="NCBI Taxonomy" id="797419"/>
    <lineage>
        <taxon>Bacteria</taxon>
        <taxon>Pseudomonadati</taxon>
        <taxon>Bacteroidota</taxon>
        <taxon>Flavobacteriia</taxon>
        <taxon>Flavobacteriales</taxon>
        <taxon>Flavobacteriaceae</taxon>
        <taxon>Aequorivita</taxon>
    </lineage>
</organism>
<keyword evidence="8" id="KW-0067">ATP-binding</keyword>
<evidence type="ECO:0000256" key="10">
    <source>
        <dbReference type="ARBA" id="ARBA00032441"/>
    </source>
</evidence>
<dbReference type="Pfam" id="PF02367">
    <property type="entry name" value="TsaE"/>
    <property type="match status" value="1"/>
</dbReference>
<dbReference type="PANTHER" id="PTHR33540:SF2">
    <property type="entry name" value="TRNA THREONYLCARBAMOYLADENOSINE BIOSYNTHESIS PROTEIN TSAE"/>
    <property type="match status" value="1"/>
</dbReference>
<keyword evidence="9" id="KW-0460">Magnesium</keyword>
<evidence type="ECO:0000256" key="7">
    <source>
        <dbReference type="ARBA" id="ARBA00022741"/>
    </source>
</evidence>
<evidence type="ECO:0000313" key="11">
    <source>
        <dbReference type="EMBL" id="SHI83915.1"/>
    </source>
</evidence>
<evidence type="ECO:0000313" key="12">
    <source>
        <dbReference type="Proteomes" id="UP000184172"/>
    </source>
</evidence>
<keyword evidence="5" id="KW-0819">tRNA processing</keyword>
<evidence type="ECO:0000256" key="4">
    <source>
        <dbReference type="ARBA" id="ARBA00022490"/>
    </source>
</evidence>
<keyword evidence="4" id="KW-0963">Cytoplasm</keyword>
<dbReference type="InterPro" id="IPR003442">
    <property type="entry name" value="T6A_TsaE"/>
</dbReference>
<dbReference type="InterPro" id="IPR001270">
    <property type="entry name" value="ClpA/B"/>
</dbReference>
<dbReference type="PRINTS" id="PR00300">
    <property type="entry name" value="CLPPROTEASEA"/>
</dbReference>
<gene>
    <name evidence="11" type="ORF">SAMN04487908_10650</name>
</gene>
<accession>A0A1M6EEN0</accession>
<dbReference type="NCBIfam" id="TIGR00150">
    <property type="entry name" value="T6A_YjeE"/>
    <property type="match status" value="1"/>
</dbReference>
<evidence type="ECO:0000256" key="3">
    <source>
        <dbReference type="ARBA" id="ARBA00019010"/>
    </source>
</evidence>
<dbReference type="GO" id="GO:0046872">
    <property type="term" value="F:metal ion binding"/>
    <property type="evidence" value="ECO:0007669"/>
    <property type="project" value="UniProtKB-KW"/>
</dbReference>
<dbReference type="SUPFAM" id="SSF52540">
    <property type="entry name" value="P-loop containing nucleoside triphosphate hydrolases"/>
    <property type="match status" value="1"/>
</dbReference>
<proteinExistence type="inferred from homology"/>
<evidence type="ECO:0000256" key="1">
    <source>
        <dbReference type="ARBA" id="ARBA00004496"/>
    </source>
</evidence>
<keyword evidence="6" id="KW-0479">Metal-binding</keyword>
<evidence type="ECO:0000256" key="5">
    <source>
        <dbReference type="ARBA" id="ARBA00022694"/>
    </source>
</evidence>
<protein>
    <recommendedName>
        <fullName evidence="3">tRNA threonylcarbamoyladenosine biosynthesis protein TsaE</fullName>
    </recommendedName>
    <alternativeName>
        <fullName evidence="10">t(6)A37 threonylcarbamoyladenosine biosynthesis protein TsaE</fullName>
    </alternativeName>
</protein>
<sequence>MKITYTHTELPEVAKNILGIATSRIFLFYGSMGVGKTTLIKVLSQQLGANEVASSPSFSIVNEYEVADGLIYHFDFYRIEDPMEALDLGVEDYLYSGHYVFIEWPEKIQKLLPEEAVKIEITKNHDGSRTIVIDDSNE</sequence>
<reference evidence="12" key="1">
    <citation type="submission" date="2016-11" db="EMBL/GenBank/DDBJ databases">
        <authorList>
            <person name="Varghese N."/>
            <person name="Submissions S."/>
        </authorList>
    </citation>
    <scope>NUCLEOTIDE SEQUENCE [LARGE SCALE GENOMIC DNA]</scope>
    <source>
        <strain evidence="12">DSM 26349</strain>
    </source>
</reference>
<dbReference type="AlphaFoldDB" id="A0A1M6EEN0"/>
<dbReference type="InterPro" id="IPR027417">
    <property type="entry name" value="P-loop_NTPase"/>
</dbReference>
<dbReference type="EMBL" id="FQYV01000006">
    <property type="protein sequence ID" value="SHI83915.1"/>
    <property type="molecule type" value="Genomic_DNA"/>
</dbReference>
<name>A0A1M6EEN0_9FLAO</name>
<dbReference type="RefSeq" id="WP_073216228.1">
    <property type="nucleotide sequence ID" value="NZ_FNNS01000001.1"/>
</dbReference>